<evidence type="ECO:0000313" key="1">
    <source>
        <dbReference type="EMBL" id="KAF0768437.1"/>
    </source>
</evidence>
<name>A0A6G0ZCX8_APHCR</name>
<proteinExistence type="predicted"/>
<keyword evidence="2" id="KW-1185">Reference proteome</keyword>
<evidence type="ECO:0000313" key="2">
    <source>
        <dbReference type="Proteomes" id="UP000478052"/>
    </source>
</evidence>
<dbReference type="EMBL" id="VUJU01000770">
    <property type="protein sequence ID" value="KAF0768437.1"/>
    <property type="molecule type" value="Genomic_DNA"/>
</dbReference>
<accession>A0A6G0ZCX8</accession>
<sequence>MRTSMTEDRLNGLAVLHIHKEIPIDINNVINRFSRQKQRKMTTEDWSKD</sequence>
<dbReference type="AlphaFoldDB" id="A0A6G0ZCX8"/>
<organism evidence="1 2">
    <name type="scientific">Aphis craccivora</name>
    <name type="common">Cowpea aphid</name>
    <dbReference type="NCBI Taxonomy" id="307492"/>
    <lineage>
        <taxon>Eukaryota</taxon>
        <taxon>Metazoa</taxon>
        <taxon>Ecdysozoa</taxon>
        <taxon>Arthropoda</taxon>
        <taxon>Hexapoda</taxon>
        <taxon>Insecta</taxon>
        <taxon>Pterygota</taxon>
        <taxon>Neoptera</taxon>
        <taxon>Paraneoptera</taxon>
        <taxon>Hemiptera</taxon>
        <taxon>Sternorrhyncha</taxon>
        <taxon>Aphidomorpha</taxon>
        <taxon>Aphidoidea</taxon>
        <taxon>Aphididae</taxon>
        <taxon>Aphidini</taxon>
        <taxon>Aphis</taxon>
        <taxon>Aphis</taxon>
    </lineage>
</organism>
<reference evidence="1 2" key="1">
    <citation type="submission" date="2019-08" db="EMBL/GenBank/DDBJ databases">
        <title>Whole genome of Aphis craccivora.</title>
        <authorList>
            <person name="Voronova N.V."/>
            <person name="Shulinski R.S."/>
            <person name="Bandarenka Y.V."/>
            <person name="Zhorov D.G."/>
            <person name="Warner D."/>
        </authorList>
    </citation>
    <scope>NUCLEOTIDE SEQUENCE [LARGE SCALE GENOMIC DNA]</scope>
    <source>
        <strain evidence="1">180601</strain>
        <tissue evidence="1">Whole Body</tissue>
    </source>
</reference>
<dbReference type="OrthoDB" id="10054153at2759"/>
<feature type="non-terminal residue" evidence="1">
    <location>
        <position position="49"/>
    </location>
</feature>
<protein>
    <submittedName>
        <fullName evidence="1">52 kDa repressor of the inhibitor of the protein kinase-like</fullName>
    </submittedName>
</protein>
<dbReference type="Proteomes" id="UP000478052">
    <property type="component" value="Unassembled WGS sequence"/>
</dbReference>
<comment type="caution">
    <text evidence="1">The sequence shown here is derived from an EMBL/GenBank/DDBJ whole genome shotgun (WGS) entry which is preliminary data.</text>
</comment>
<gene>
    <name evidence="1" type="ORF">FWK35_00018656</name>
</gene>